<dbReference type="EMBL" id="RNRV01000053">
    <property type="protein sequence ID" value="MHO06802.1"/>
    <property type="molecule type" value="Genomic_DNA"/>
</dbReference>
<evidence type="ECO:0000313" key="1">
    <source>
        <dbReference type="EMBL" id="MHO06802.1"/>
    </source>
</evidence>
<organism evidence="1">
    <name type="scientific">Escherichia coli</name>
    <dbReference type="NCBI Taxonomy" id="562"/>
    <lineage>
        <taxon>Bacteria</taxon>
        <taxon>Pseudomonadati</taxon>
        <taxon>Pseudomonadota</taxon>
        <taxon>Gammaproteobacteria</taxon>
        <taxon>Enterobacterales</taxon>
        <taxon>Enterobacteriaceae</taxon>
        <taxon>Escherichia</taxon>
    </lineage>
</organism>
<dbReference type="AlphaFoldDB" id="A0A3L0W430"/>
<name>A0A3L0W430_ECOLX</name>
<reference evidence="1" key="1">
    <citation type="submission" date="2018-10" db="EMBL/GenBank/DDBJ databases">
        <authorList>
            <consortium name="NARMS: The National Antimicrobial Resistance Monitoring System"/>
        </authorList>
    </citation>
    <scope>NUCLEOTIDE SEQUENCE [LARGE SCALE GENOMIC DNA]</scope>
    <source>
        <strain evidence="1">CVM N17EC0388</strain>
    </source>
</reference>
<protein>
    <submittedName>
        <fullName evidence="1">Uncharacterized protein</fullName>
    </submittedName>
</protein>
<comment type="caution">
    <text evidence="1">The sequence shown here is derived from an EMBL/GenBank/DDBJ whole genome shotgun (WGS) entry which is preliminary data.</text>
</comment>
<gene>
    <name evidence="1" type="ORF">D9F05_21055</name>
</gene>
<sequence>MLFCFLILGQEMVNLVGPFVLRADMSSIRLIQHLLIIPLGFITLLNHLRFPNLLHEHES</sequence>
<accession>A0A3L0W430</accession>
<proteinExistence type="predicted"/>